<evidence type="ECO:0000256" key="1">
    <source>
        <dbReference type="SAM" id="Coils"/>
    </source>
</evidence>
<reference evidence="2 3" key="1">
    <citation type="journal article" date="2015" name="Genome Announc.">
        <title>Complete Genome Sequence of Spiroplasma kunkelii Strain CR2-3x, Causal Agent of Corn Stunt Disease in Zea mays L.</title>
        <authorList>
            <person name="Davis R.E."/>
            <person name="Shao J."/>
            <person name="Dally E.L."/>
            <person name="Zhao Y."/>
            <person name="Gasparich G.E."/>
            <person name="Gaynor B.J."/>
            <person name="Athey J.C."/>
            <person name="Harrison N.A."/>
            <person name="Donofrio N."/>
        </authorList>
    </citation>
    <scope>NUCLEOTIDE SEQUENCE [LARGE SCALE GENOMIC DNA]</scope>
    <source>
        <strain evidence="2 3">CR2-3x</strain>
    </source>
</reference>
<accession>A0A0K2JHX8</accession>
<feature type="coiled-coil region" evidence="1">
    <location>
        <begin position="69"/>
        <end position="111"/>
    </location>
</feature>
<keyword evidence="1" id="KW-0175">Coiled coil</keyword>
<dbReference type="Proteomes" id="UP000062963">
    <property type="component" value="Chromosome"/>
</dbReference>
<keyword evidence="3" id="KW-1185">Reference proteome</keyword>
<name>A0A0K2JHX8_SPIKU</name>
<evidence type="ECO:0000313" key="3">
    <source>
        <dbReference type="Proteomes" id="UP000062963"/>
    </source>
</evidence>
<dbReference type="PATRIC" id="fig|273035.7.peg.1426"/>
<sequence length="157" mass="18582">MEIKKKIVMQEELPVVDLINQIIDEGKELTTKTDIKAAKEKLMHEEWIKKNNEACAIAAKKWEEKIKLAKEKELKAASKLKNVDKIEQEKIALLEQKRKEEIAKNNVLYEERAKKQARLTNISRVKKAMRERKMILSKESWEKESQKWQKLLDQVSR</sequence>
<dbReference type="KEGG" id="skn:SKUN_001152"/>
<dbReference type="OrthoDB" id="389507at2"/>
<gene>
    <name evidence="2" type="ORF">SKUN_001152</name>
</gene>
<dbReference type="EMBL" id="CP010899">
    <property type="protein sequence ID" value="ALA98038.1"/>
    <property type="molecule type" value="Genomic_DNA"/>
</dbReference>
<dbReference type="AlphaFoldDB" id="A0A0K2JHX8"/>
<organism evidence="2 3">
    <name type="scientific">Spiroplasma kunkelii CR2-3x</name>
    <dbReference type="NCBI Taxonomy" id="273035"/>
    <lineage>
        <taxon>Bacteria</taxon>
        <taxon>Bacillati</taxon>
        <taxon>Mycoplasmatota</taxon>
        <taxon>Mollicutes</taxon>
        <taxon>Entomoplasmatales</taxon>
        <taxon>Spiroplasmataceae</taxon>
        <taxon>Spiroplasma</taxon>
    </lineage>
</organism>
<evidence type="ECO:0000313" key="2">
    <source>
        <dbReference type="EMBL" id="ALA98038.1"/>
    </source>
</evidence>
<proteinExistence type="predicted"/>
<dbReference type="RefSeq" id="WP_053391160.1">
    <property type="nucleotide sequence ID" value="NZ_CP010899.1"/>
</dbReference>
<protein>
    <submittedName>
        <fullName evidence="2">Uncharacterized protein</fullName>
    </submittedName>
</protein>